<dbReference type="GO" id="GO:0004806">
    <property type="term" value="F:triacylglycerol lipase activity"/>
    <property type="evidence" value="ECO:0007669"/>
    <property type="project" value="UniProtKB-EC"/>
</dbReference>
<name>A0A7J6BKA0_9TELE</name>
<feature type="active site" description="Proton acceptor" evidence="4">
    <location>
        <position position="170"/>
    </location>
</feature>
<dbReference type="AlphaFoldDB" id="A0A7J6BKA0"/>
<dbReference type="GO" id="GO:0016020">
    <property type="term" value="C:membrane"/>
    <property type="evidence" value="ECO:0007669"/>
    <property type="project" value="TreeGrafter"/>
</dbReference>
<dbReference type="GO" id="GO:0055088">
    <property type="term" value="P:lipid homeostasis"/>
    <property type="evidence" value="ECO:0007669"/>
    <property type="project" value="TreeGrafter"/>
</dbReference>
<keyword evidence="5" id="KW-0812">Transmembrane</keyword>
<reference evidence="7 8" key="1">
    <citation type="submission" date="2020-04" db="EMBL/GenBank/DDBJ databases">
        <title>Chromosome-level genome assembly of a cyprinid fish Onychostoma macrolepis by integration of Nanopore Sequencing, Bionano and Hi-C technology.</title>
        <authorList>
            <person name="Wang D."/>
        </authorList>
    </citation>
    <scope>NUCLEOTIDE SEQUENCE [LARGE SCALE GENOMIC DNA]</scope>
    <source>
        <strain evidence="7">SWU-2019</strain>
        <tissue evidence="7">Muscle</tissue>
    </source>
</reference>
<dbReference type="PROSITE" id="PS51257">
    <property type="entry name" value="PROKAR_LIPOPROTEIN"/>
    <property type="match status" value="1"/>
</dbReference>
<dbReference type="GO" id="GO:0005811">
    <property type="term" value="C:lipid droplet"/>
    <property type="evidence" value="ECO:0007669"/>
    <property type="project" value="TreeGrafter"/>
</dbReference>
<keyword evidence="3 4" id="KW-0443">Lipid metabolism</keyword>
<dbReference type="Pfam" id="PF01734">
    <property type="entry name" value="Patatin"/>
    <property type="match status" value="1"/>
</dbReference>
<dbReference type="InterPro" id="IPR002641">
    <property type="entry name" value="PNPLA_dom"/>
</dbReference>
<gene>
    <name evidence="7" type="ORF">G5714_024169</name>
</gene>
<keyword evidence="5" id="KW-0472">Membrane</keyword>
<feature type="short sequence motif" description="DGA/G" evidence="4">
    <location>
        <begin position="170"/>
        <end position="172"/>
    </location>
</feature>
<organism evidence="7 8">
    <name type="scientific">Onychostoma macrolepis</name>
    <dbReference type="NCBI Taxonomy" id="369639"/>
    <lineage>
        <taxon>Eukaryota</taxon>
        <taxon>Metazoa</taxon>
        <taxon>Chordata</taxon>
        <taxon>Craniata</taxon>
        <taxon>Vertebrata</taxon>
        <taxon>Euteleostomi</taxon>
        <taxon>Actinopterygii</taxon>
        <taxon>Neopterygii</taxon>
        <taxon>Teleostei</taxon>
        <taxon>Ostariophysi</taxon>
        <taxon>Cypriniformes</taxon>
        <taxon>Cyprinidae</taxon>
        <taxon>Acrossocheilinae</taxon>
        <taxon>Onychostoma</taxon>
    </lineage>
</organism>
<dbReference type="PANTHER" id="PTHR12406:SF22">
    <property type="entry name" value="1-ACYLGLYCEROL-3-PHOSPHATE O-ACYLTRANSFERASE PNPLA3"/>
    <property type="match status" value="1"/>
</dbReference>
<dbReference type="GO" id="GO:0005737">
    <property type="term" value="C:cytoplasm"/>
    <property type="evidence" value="ECO:0007669"/>
    <property type="project" value="TreeGrafter"/>
</dbReference>
<dbReference type="FunFam" id="3.40.1090.10:FF:000003">
    <property type="entry name" value="Patatin-like phospholipase domain-containing protein 2"/>
    <property type="match status" value="1"/>
</dbReference>
<proteinExistence type="predicted"/>
<comment type="caution">
    <text evidence="4">Lacks conserved residue(s) required for the propagation of feature annotation.</text>
</comment>
<comment type="caution">
    <text evidence="7">The sequence shown here is derived from an EMBL/GenBank/DDBJ whole genome shotgun (WGS) entry which is preliminary data.</text>
</comment>
<keyword evidence="4" id="KW-0442">Lipid degradation</keyword>
<dbReference type="SUPFAM" id="SSF52151">
    <property type="entry name" value="FabD/lysophospholipase-like"/>
    <property type="match status" value="1"/>
</dbReference>
<dbReference type="Gene3D" id="3.40.1090.10">
    <property type="entry name" value="Cytosolic phospholipase A2 catalytic domain"/>
    <property type="match status" value="2"/>
</dbReference>
<keyword evidence="8" id="KW-1185">Reference proteome</keyword>
<keyword evidence="5" id="KW-1133">Transmembrane helix</keyword>
<dbReference type="PROSITE" id="PS51635">
    <property type="entry name" value="PNPLA"/>
    <property type="match status" value="1"/>
</dbReference>
<evidence type="ECO:0000313" key="7">
    <source>
        <dbReference type="EMBL" id="KAF4095091.1"/>
    </source>
</evidence>
<evidence type="ECO:0000256" key="2">
    <source>
        <dbReference type="ARBA" id="ARBA00022801"/>
    </source>
</evidence>
<evidence type="ECO:0000259" key="6">
    <source>
        <dbReference type="PROSITE" id="PS51635"/>
    </source>
</evidence>
<dbReference type="GO" id="GO:0019433">
    <property type="term" value="P:triglyceride catabolic process"/>
    <property type="evidence" value="ECO:0007669"/>
    <property type="project" value="TreeGrafter"/>
</dbReference>
<feature type="domain" description="PNPLA" evidence="6">
    <location>
        <begin position="14"/>
        <end position="183"/>
    </location>
</feature>
<feature type="short sequence motif" description="GXSXG" evidence="4">
    <location>
        <begin position="49"/>
        <end position="53"/>
    </location>
</feature>
<dbReference type="EC" id="3.1.1.3" evidence="1"/>
<dbReference type="Proteomes" id="UP000579812">
    <property type="component" value="Unassembled WGS sequence"/>
</dbReference>
<dbReference type="OrthoDB" id="197155at2759"/>
<feature type="active site" description="Nucleophile" evidence="4">
    <location>
        <position position="51"/>
    </location>
</feature>
<keyword evidence="2 4" id="KW-0378">Hydrolase</keyword>
<sequence>MLKNMQGSAKEWNISFAGCGFLMAYYCGVYSCLFERAPFLLKGVKKICGASSGALMGAILACQMSPAKCCEYLLEMSREARKGTLGAVHPSFNLLKIVRNFLNRDLPDDAHLLANGRLFVSLTRVSDGTNVLVSEFDSKEDIIQALICSCFYPLYCGVIPPSYHGIRYVDGALSDNMPFSSLRNTITISPFSGESDISPYGNPFYFHDIYYNNVSIHINFINAHRVVIAFFPPEPEVLAEMCQNGYEDAFLFLKENELLKLTWPLSELTLIDELEKIPTSKKYISENKLRVTENSKNILPESIKKVFCKATMRENEKIRYPLSVKLVYCLMWCILPVEMAYIMLLRLVECAPEMSSYLLWMWQMLMRTIGQILKKAFSISYLCIQKYPTLP</sequence>
<dbReference type="EMBL" id="JAAMOB010000025">
    <property type="protein sequence ID" value="KAF4095091.1"/>
    <property type="molecule type" value="Genomic_DNA"/>
</dbReference>
<evidence type="ECO:0000313" key="8">
    <source>
        <dbReference type="Proteomes" id="UP000579812"/>
    </source>
</evidence>
<evidence type="ECO:0000256" key="3">
    <source>
        <dbReference type="ARBA" id="ARBA00023098"/>
    </source>
</evidence>
<feature type="transmembrane region" description="Helical" evidence="5">
    <location>
        <begin position="12"/>
        <end position="33"/>
    </location>
</feature>
<dbReference type="InterPro" id="IPR033562">
    <property type="entry name" value="PLPL"/>
</dbReference>
<evidence type="ECO:0000256" key="5">
    <source>
        <dbReference type="SAM" id="Phobius"/>
    </source>
</evidence>
<evidence type="ECO:0000256" key="4">
    <source>
        <dbReference type="PROSITE-ProRule" id="PRU01161"/>
    </source>
</evidence>
<accession>A0A7J6BKA0</accession>
<protein>
    <recommendedName>
        <fullName evidence="1">triacylglycerol lipase</fullName>
        <ecNumber evidence="1">3.1.1.3</ecNumber>
    </recommendedName>
</protein>
<dbReference type="InterPro" id="IPR016035">
    <property type="entry name" value="Acyl_Trfase/lysoPLipase"/>
</dbReference>
<evidence type="ECO:0000256" key="1">
    <source>
        <dbReference type="ARBA" id="ARBA00013279"/>
    </source>
</evidence>
<dbReference type="PANTHER" id="PTHR12406">
    <property type="entry name" value="CALCIUM-INDEPENDENT PHOSPHOLIPASE A2 IPLA2 -RELATED"/>
    <property type="match status" value="1"/>
</dbReference>